<gene>
    <name evidence="1" type="ORF">BFS35_006805</name>
</gene>
<keyword evidence="2" id="KW-1185">Reference proteome</keyword>
<dbReference type="AlphaFoldDB" id="A0A395GB50"/>
<proteinExistence type="predicted"/>
<evidence type="ECO:0000313" key="1">
    <source>
        <dbReference type="EMBL" id="RAI81271.1"/>
    </source>
</evidence>
<dbReference type="EMBL" id="MJBI02000002">
    <property type="protein sequence ID" value="RAI81271.1"/>
    <property type="molecule type" value="Genomic_DNA"/>
</dbReference>
<protein>
    <submittedName>
        <fullName evidence="1">Uncharacterized protein</fullName>
    </submittedName>
</protein>
<sequence length="75" mass="8810">MKIFGEVAPNIHLAMSDKSLLFHATTKEAEAELQLNFELYQDVLNRLGRIMRSEIRMAQLRIENLKMIKEHKKEV</sequence>
<reference evidence="1 2" key="1">
    <citation type="journal article" date="2018" name="Front. Microbiol.">
        <title>Description and Comparative Genomics of Macrococcus caseolyticus subsp. hominis subsp. nov., Macrococcus goetzii sp. nov., Macrococcus epidermidis sp. nov., and Macrococcus bohemicus sp. nov., Novel Macrococci From Human Clinical Material With Virulence Potential and Suspected Uptake of Foreign DNA by Natural Transformation.</title>
        <authorList>
            <person name="Maslanova I."/>
            <person name="Wertheimer Z."/>
            <person name="Sedlacek I."/>
            <person name="Svec P."/>
            <person name="Indrakova A."/>
            <person name="Kovarovic V."/>
            <person name="Schumann P."/>
            <person name="Sproer C."/>
            <person name="Kralova S."/>
            <person name="Sedo O."/>
            <person name="Kristofova L."/>
            <person name="Vrbovska V."/>
            <person name="Fuzik T."/>
            <person name="Petras P."/>
            <person name="Zdrahal Z."/>
            <person name="Ruzickova V."/>
            <person name="Doskar J."/>
            <person name="Pantucek R."/>
        </authorList>
    </citation>
    <scope>NUCLEOTIDE SEQUENCE [LARGE SCALE GENOMIC DNA]</scope>
    <source>
        <strain evidence="1 2">CCM 4927</strain>
    </source>
</reference>
<dbReference type="RefSeq" id="WP_099579068.1">
    <property type="nucleotide sequence ID" value="NZ_MJBI02000002.1"/>
</dbReference>
<name>A0A395GB50_9STAP</name>
<comment type="caution">
    <text evidence="1">The sequence shown here is derived from an EMBL/GenBank/DDBJ whole genome shotgun (WGS) entry which is preliminary data.</text>
</comment>
<accession>A0A395GB50</accession>
<dbReference type="Proteomes" id="UP000229523">
    <property type="component" value="Unassembled WGS sequence"/>
</dbReference>
<organism evidence="1 2">
    <name type="scientific">Macrococcoides goetzii</name>
    <dbReference type="NCBI Taxonomy" id="1891097"/>
    <lineage>
        <taxon>Bacteria</taxon>
        <taxon>Bacillati</taxon>
        <taxon>Bacillota</taxon>
        <taxon>Bacilli</taxon>
        <taxon>Bacillales</taxon>
        <taxon>Staphylococcaceae</taxon>
        <taxon>Macrococcoides</taxon>
    </lineage>
</organism>
<evidence type="ECO:0000313" key="2">
    <source>
        <dbReference type="Proteomes" id="UP000229523"/>
    </source>
</evidence>